<reference evidence="1 2" key="1">
    <citation type="submission" date="2020-08" db="EMBL/GenBank/DDBJ databases">
        <title>Bridging the membrane lipid divide: bacteria of the FCB group superphylum have the potential to synthesize archaeal ether lipids.</title>
        <authorList>
            <person name="Villanueva L."/>
            <person name="Von Meijenfeldt F.A.B."/>
            <person name="Westbye A.B."/>
            <person name="Yadav S."/>
            <person name="Hopmans E.C."/>
            <person name="Dutilh B.E."/>
            <person name="Sinninghe Damste J.S."/>
        </authorList>
    </citation>
    <scope>NUCLEOTIDE SEQUENCE [LARGE SCALE GENOMIC DNA]</scope>
    <source>
        <strain evidence="1">NIOZ-UU82</strain>
    </source>
</reference>
<protein>
    <submittedName>
        <fullName evidence="1">Uncharacterized protein</fullName>
    </submittedName>
</protein>
<proteinExistence type="predicted"/>
<dbReference type="AlphaFoldDB" id="A0A8J6N496"/>
<dbReference type="Proteomes" id="UP000603545">
    <property type="component" value="Unassembled WGS sequence"/>
</dbReference>
<evidence type="ECO:0000313" key="2">
    <source>
        <dbReference type="Proteomes" id="UP000603545"/>
    </source>
</evidence>
<evidence type="ECO:0000313" key="1">
    <source>
        <dbReference type="EMBL" id="MBC8198445.1"/>
    </source>
</evidence>
<organism evidence="1 2">
    <name type="scientific">Candidatus Desulfaltia bathyphila</name>
    <dbReference type="NCBI Taxonomy" id="2841697"/>
    <lineage>
        <taxon>Bacteria</taxon>
        <taxon>Pseudomonadati</taxon>
        <taxon>Thermodesulfobacteriota</taxon>
        <taxon>Desulfobacteria</taxon>
        <taxon>Desulfobacterales</taxon>
        <taxon>Desulfobacterales incertae sedis</taxon>
        <taxon>Candidatus Desulfaltia</taxon>
    </lineage>
</organism>
<sequence>MRTIANENIESKFSSLPDEEKVSVISHGVALRLSEWKKRLFLAESKVRFFEEKYRMSLAELDTKGLPDDADHEMHEDYIMWHHWTEALEKARKQVIDLEMIAAYGVQW</sequence>
<name>A0A8J6N496_9BACT</name>
<dbReference type="EMBL" id="JACNLL010000005">
    <property type="protein sequence ID" value="MBC8198445.1"/>
    <property type="molecule type" value="Genomic_DNA"/>
</dbReference>
<comment type="caution">
    <text evidence="1">The sequence shown here is derived from an EMBL/GenBank/DDBJ whole genome shotgun (WGS) entry which is preliminary data.</text>
</comment>
<gene>
    <name evidence="1" type="ORF">H8E80_00135</name>
</gene>
<accession>A0A8J6N496</accession>